<organism evidence="1 2">
    <name type="scientific">Thiorhodococcus drewsii AZ1</name>
    <dbReference type="NCBI Taxonomy" id="765913"/>
    <lineage>
        <taxon>Bacteria</taxon>
        <taxon>Pseudomonadati</taxon>
        <taxon>Pseudomonadota</taxon>
        <taxon>Gammaproteobacteria</taxon>
        <taxon>Chromatiales</taxon>
        <taxon>Chromatiaceae</taxon>
        <taxon>Thiorhodococcus</taxon>
    </lineage>
</organism>
<dbReference type="Proteomes" id="UP000004200">
    <property type="component" value="Unassembled WGS sequence"/>
</dbReference>
<reference evidence="1 2" key="1">
    <citation type="submission" date="2011-06" db="EMBL/GenBank/DDBJ databases">
        <title>The draft genome of Thiorhodococcus drewsii AZ1.</title>
        <authorList>
            <consortium name="US DOE Joint Genome Institute (JGI-PGF)"/>
            <person name="Lucas S."/>
            <person name="Han J."/>
            <person name="Lapidus A."/>
            <person name="Cheng J.-F."/>
            <person name="Goodwin L."/>
            <person name="Pitluck S."/>
            <person name="Peters L."/>
            <person name="Land M.L."/>
            <person name="Hauser L."/>
            <person name="Vogl K."/>
            <person name="Liu Z."/>
            <person name="Imhoff J."/>
            <person name="Thiel V."/>
            <person name="Frigaard N.-U."/>
            <person name="Bryant D.A."/>
            <person name="Woyke T.J."/>
        </authorList>
    </citation>
    <scope>NUCLEOTIDE SEQUENCE [LARGE SCALE GENOMIC DNA]</scope>
    <source>
        <strain evidence="1 2">AZ1</strain>
    </source>
</reference>
<sequence>MGALETLQELAQVWIWGETDGVRWCSPQGIHRLAQSSPTRSARPAMPEALEAGRPHIAFEQALAPDLAARLAALLDRHPGVRLHVSEDLPAPWHACPFEWLMRDGVSLHGRLSVLRYQRLPSAPRAPLSPRREIAVLNLLPGSEPVQPADAAAGDRVQVYDGFGAVDCFLRRADLVDLAALVLVAHGSERASDHPFRLADGRPWRLPLEFGLPPLVLLLACGSPDGNLIAYGRELLGAGAEAVIAPHGRPSQAGARDFLAEFLPRWRAGAPLEAILLDLQRPAHDSDGARLMQILGRGDLRVAERPRPEEMDDEALAEAAREGDGSALGQLSNRLTLRCFQTQVPLDEAEQALRTGLEVPGSDESAEAALLRSLGDIELRLWPLTRAWVVPLLALLADAYDQRQSPRFEAERRAMDRPGIPQPAPVFHYWSRLYYRQGRYPLAVQDVARGLAQLEAGDLCGRGAGLVGQLIGLLIDLNLPDPARRLSRDLDDCLSRHRGQRSDWEAHKLKDRTARIALRRGRAERALGIYRLKRREAANFGGDGRRELAWLLYIGAWSGHPDSAGWAGEVAEILDGLIPTLDQVGFGNGDEIYLLRAYAAWAWLGADAAARARLLRFGAFLRERLVVGDPGPPGFALAFMHLAGGEGGDPDHRLPSWDEVCAVLDQKRYYLELAALSALAGYPQDAEDGLERFQAQRRLPTALDLPDWLGDGVLAEWDTSSAERARFERERILGPQRCSARDLVQAGLLPL</sequence>
<comment type="caution">
    <text evidence="1">The sequence shown here is derived from an EMBL/GenBank/DDBJ whole genome shotgun (WGS) entry which is preliminary data.</text>
</comment>
<gene>
    <name evidence="1" type="ORF">ThidrDRAFT_4475</name>
</gene>
<evidence type="ECO:0008006" key="3">
    <source>
        <dbReference type="Google" id="ProtNLM"/>
    </source>
</evidence>
<evidence type="ECO:0000313" key="1">
    <source>
        <dbReference type="EMBL" id="EGV27713.1"/>
    </source>
</evidence>
<evidence type="ECO:0000313" key="2">
    <source>
        <dbReference type="Proteomes" id="UP000004200"/>
    </source>
</evidence>
<accession>G2E861</accession>
<proteinExistence type="predicted"/>
<keyword evidence="2" id="KW-1185">Reference proteome</keyword>
<dbReference type="AlphaFoldDB" id="G2E861"/>
<protein>
    <recommendedName>
        <fullName evidence="3">CHAT domain-containing protein</fullName>
    </recommendedName>
</protein>
<name>G2E861_9GAMM</name>
<dbReference type="EMBL" id="AFWT01000065">
    <property type="protein sequence ID" value="EGV27713.1"/>
    <property type="molecule type" value="Genomic_DNA"/>
</dbReference>
<dbReference type="STRING" id="765913.ThidrDRAFT_4475"/>
<dbReference type="RefSeq" id="WP_007043187.1">
    <property type="nucleotide sequence ID" value="NZ_AFWT01000065.1"/>
</dbReference>
<dbReference type="OrthoDB" id="7057093at2"/>